<protein>
    <submittedName>
        <fullName evidence="2">Uncharacterized protein</fullName>
    </submittedName>
</protein>
<keyword evidence="3" id="KW-1185">Reference proteome</keyword>
<name>A0ABR3YQ37_9PEZI</name>
<evidence type="ECO:0000313" key="3">
    <source>
        <dbReference type="Proteomes" id="UP001583186"/>
    </source>
</evidence>
<feature type="region of interest" description="Disordered" evidence="1">
    <location>
        <begin position="247"/>
        <end position="316"/>
    </location>
</feature>
<reference evidence="2 3" key="1">
    <citation type="journal article" date="2024" name="IMA Fungus">
        <title>IMA Genome - F19 : A genome assembly and annotation guide to empower mycologists, including annotated draft genome sequences of Ceratocystis pirilliformis, Diaporthe australafricana, Fusarium ophioides, Paecilomyces lecythidis, and Sporothrix stenoceras.</title>
        <authorList>
            <person name="Aylward J."/>
            <person name="Wilson A.M."/>
            <person name="Visagie C.M."/>
            <person name="Spraker J."/>
            <person name="Barnes I."/>
            <person name="Buitendag C."/>
            <person name="Ceriani C."/>
            <person name="Del Mar Angel L."/>
            <person name="du Plessis D."/>
            <person name="Fuchs T."/>
            <person name="Gasser K."/>
            <person name="Kramer D."/>
            <person name="Li W."/>
            <person name="Munsamy K."/>
            <person name="Piso A."/>
            <person name="Price J.L."/>
            <person name="Sonnekus B."/>
            <person name="Thomas C."/>
            <person name="van der Nest A."/>
            <person name="van Dijk A."/>
            <person name="van Heerden A."/>
            <person name="van Vuuren N."/>
            <person name="Yilmaz N."/>
            <person name="Duong T.A."/>
            <person name="van der Merwe N.A."/>
            <person name="Wingfield M.J."/>
            <person name="Wingfield B.D."/>
        </authorList>
    </citation>
    <scope>NUCLEOTIDE SEQUENCE [LARGE SCALE GENOMIC DNA]</scope>
    <source>
        <strain evidence="2 3">CMW 5346</strain>
    </source>
</reference>
<comment type="caution">
    <text evidence="2">The sequence shown here is derived from an EMBL/GenBank/DDBJ whole genome shotgun (WGS) entry which is preliminary data.</text>
</comment>
<gene>
    <name evidence="2" type="ORF">Sste5346_008882</name>
</gene>
<evidence type="ECO:0000256" key="1">
    <source>
        <dbReference type="SAM" id="MobiDB-lite"/>
    </source>
</evidence>
<dbReference type="Proteomes" id="UP001583186">
    <property type="component" value="Unassembled WGS sequence"/>
</dbReference>
<evidence type="ECO:0000313" key="2">
    <source>
        <dbReference type="EMBL" id="KAL1889504.1"/>
    </source>
</evidence>
<feature type="compositionally biased region" description="Low complexity" evidence="1">
    <location>
        <begin position="302"/>
        <end position="315"/>
    </location>
</feature>
<feature type="compositionally biased region" description="Low complexity" evidence="1">
    <location>
        <begin position="254"/>
        <end position="266"/>
    </location>
</feature>
<dbReference type="EMBL" id="JAWCUI010000073">
    <property type="protein sequence ID" value="KAL1889504.1"/>
    <property type="molecule type" value="Genomic_DNA"/>
</dbReference>
<feature type="compositionally biased region" description="Acidic residues" evidence="1">
    <location>
        <begin position="267"/>
        <end position="294"/>
    </location>
</feature>
<proteinExistence type="predicted"/>
<organism evidence="2 3">
    <name type="scientific">Sporothrix stenoceras</name>
    <dbReference type="NCBI Taxonomy" id="5173"/>
    <lineage>
        <taxon>Eukaryota</taxon>
        <taxon>Fungi</taxon>
        <taxon>Dikarya</taxon>
        <taxon>Ascomycota</taxon>
        <taxon>Pezizomycotina</taxon>
        <taxon>Sordariomycetes</taxon>
        <taxon>Sordariomycetidae</taxon>
        <taxon>Ophiostomatales</taxon>
        <taxon>Ophiostomataceae</taxon>
        <taxon>Sporothrix</taxon>
    </lineage>
</organism>
<accession>A0ABR3YQ37</accession>
<sequence length="459" mass="51965">MSRHDNPDRGDNLNALFALDGACLRDKTLAIKLNNLSVHDISFLRNHHQGANRFLIDLKTQEALHARKIATRDGLMRGNILKWLQSKDHSNGEFKAYKKWRQASLAFIHEQMVEICKLRYRIQASTEILARPNGLGPSCFRKQTVTDEQYRDMVAKIHKSGIRRGGMHFCAAMGGWNDDITNLVAHRFLDFDFPMGECCAGILFDGREEGDLADPTTWVRNAVLVSSAIRNLHNSLAMSFVPKRKPIGCVPPADESSSDGSSPGGSDLEDSVSDSDESDSEESGSDSDSDDDTLVEGGQGSNGKKNSSQKNGDNNKAYRDFTNKYTYHCFVLDDVKRCSSSLGKFHDRKMHFTSKYRPDPRFMQIRFIFDVLRRRRIDPPDMELHPDVDALLKETALDLWESVDTRAQFVLYHVVRCFEVMTDKEACQFWGLTLPPIINRPIYEVENVLTFAMALATQM</sequence>